<keyword evidence="2" id="KW-0004">4Fe-4S</keyword>
<dbReference type="Gene3D" id="3.30.70.20">
    <property type="match status" value="2"/>
</dbReference>
<dbReference type="PANTHER" id="PTHR43724:SF1">
    <property type="entry name" value="PYRUVATE SYNTHASE SUBUNIT PORD"/>
    <property type="match status" value="1"/>
</dbReference>
<dbReference type="GO" id="GO:0016625">
    <property type="term" value="F:oxidoreductase activity, acting on the aldehyde or oxo group of donors, iron-sulfur protein as acceptor"/>
    <property type="evidence" value="ECO:0007669"/>
    <property type="project" value="InterPro"/>
</dbReference>
<feature type="domain" description="4Fe-4S ferredoxin-type" evidence="7">
    <location>
        <begin position="36"/>
        <end position="65"/>
    </location>
</feature>
<comment type="cofactor">
    <cofactor evidence="1">
        <name>[4Fe-4S] cluster</name>
        <dbReference type="ChEBI" id="CHEBI:49883"/>
    </cofactor>
</comment>
<keyword evidence="9" id="KW-1185">Reference proteome</keyword>
<evidence type="ECO:0000256" key="3">
    <source>
        <dbReference type="ARBA" id="ARBA00022723"/>
    </source>
</evidence>
<name>A0A923RQ93_9FIRM</name>
<proteinExistence type="predicted"/>
<protein>
    <submittedName>
        <fullName evidence="8">4Fe-4S binding protein</fullName>
    </submittedName>
</protein>
<keyword evidence="5" id="KW-0408">Iron</keyword>
<dbReference type="Pfam" id="PF12838">
    <property type="entry name" value="Fer4_7"/>
    <property type="match status" value="1"/>
</dbReference>
<evidence type="ECO:0000256" key="2">
    <source>
        <dbReference type="ARBA" id="ARBA00022485"/>
    </source>
</evidence>
<dbReference type="PROSITE" id="PS00198">
    <property type="entry name" value="4FE4S_FER_1"/>
    <property type="match status" value="1"/>
</dbReference>
<dbReference type="GO" id="GO:0051539">
    <property type="term" value="F:4 iron, 4 sulfur cluster binding"/>
    <property type="evidence" value="ECO:0007669"/>
    <property type="project" value="UniProtKB-KW"/>
</dbReference>
<dbReference type="NCBIfam" id="TIGR02179">
    <property type="entry name" value="PorD_KorD"/>
    <property type="match status" value="1"/>
</dbReference>
<sequence>MAMQQDMHTSTPGKRRVLGPCSHIFAASNTGSWRLMRPKADNETCIRCGICERYCPTACITVDKEKKVLEFDWDYCKGCGICANECPRKALEMIPEGSEK</sequence>
<gene>
    <name evidence="8" type="ORF">H8S37_05725</name>
</gene>
<dbReference type="PROSITE" id="PS51379">
    <property type="entry name" value="4FE4S_FER_2"/>
    <property type="match status" value="2"/>
</dbReference>
<evidence type="ECO:0000256" key="1">
    <source>
        <dbReference type="ARBA" id="ARBA00001966"/>
    </source>
</evidence>
<dbReference type="AlphaFoldDB" id="A0A923RQ93"/>
<evidence type="ECO:0000313" key="9">
    <source>
        <dbReference type="Proteomes" id="UP000652477"/>
    </source>
</evidence>
<keyword evidence="4" id="KW-0677">Repeat</keyword>
<comment type="caution">
    <text evidence="8">The sequence shown here is derived from an EMBL/GenBank/DDBJ whole genome shotgun (WGS) entry which is preliminary data.</text>
</comment>
<reference evidence="8" key="1">
    <citation type="submission" date="2020-08" db="EMBL/GenBank/DDBJ databases">
        <title>Genome public.</title>
        <authorList>
            <person name="Liu C."/>
            <person name="Sun Q."/>
        </authorList>
    </citation>
    <scope>NUCLEOTIDE SEQUENCE</scope>
    <source>
        <strain evidence="8">NSJ-55</strain>
    </source>
</reference>
<keyword evidence="3" id="KW-0479">Metal-binding</keyword>
<feature type="domain" description="4Fe-4S ferredoxin-type" evidence="7">
    <location>
        <begin position="67"/>
        <end position="96"/>
    </location>
</feature>
<evidence type="ECO:0000256" key="4">
    <source>
        <dbReference type="ARBA" id="ARBA00022737"/>
    </source>
</evidence>
<accession>A0A923RQ93</accession>
<evidence type="ECO:0000256" key="6">
    <source>
        <dbReference type="ARBA" id="ARBA00023014"/>
    </source>
</evidence>
<dbReference type="PANTHER" id="PTHR43724">
    <property type="entry name" value="PYRUVATE SYNTHASE SUBUNIT PORD"/>
    <property type="match status" value="1"/>
</dbReference>
<evidence type="ECO:0000256" key="5">
    <source>
        <dbReference type="ARBA" id="ARBA00023004"/>
    </source>
</evidence>
<dbReference type="InterPro" id="IPR017900">
    <property type="entry name" value="4Fe4S_Fe_S_CS"/>
</dbReference>
<keyword evidence="6" id="KW-0411">Iron-sulfur</keyword>
<dbReference type="InterPro" id="IPR017896">
    <property type="entry name" value="4Fe4S_Fe-S-bd"/>
</dbReference>
<organism evidence="8 9">
    <name type="scientific">Mediterraneibacter hominis</name>
    <dbReference type="NCBI Taxonomy" id="2763054"/>
    <lineage>
        <taxon>Bacteria</taxon>
        <taxon>Bacillati</taxon>
        <taxon>Bacillota</taxon>
        <taxon>Clostridia</taxon>
        <taxon>Lachnospirales</taxon>
        <taxon>Lachnospiraceae</taxon>
        <taxon>Mediterraneibacter</taxon>
    </lineage>
</organism>
<dbReference type="GO" id="GO:0046872">
    <property type="term" value="F:metal ion binding"/>
    <property type="evidence" value="ECO:0007669"/>
    <property type="project" value="UniProtKB-KW"/>
</dbReference>
<evidence type="ECO:0000313" key="8">
    <source>
        <dbReference type="EMBL" id="MBC5688428.1"/>
    </source>
</evidence>
<dbReference type="EMBL" id="JACOPF010000001">
    <property type="protein sequence ID" value="MBC5688428.1"/>
    <property type="molecule type" value="Genomic_DNA"/>
</dbReference>
<dbReference type="Proteomes" id="UP000652477">
    <property type="component" value="Unassembled WGS sequence"/>
</dbReference>
<dbReference type="SUPFAM" id="SSF54862">
    <property type="entry name" value="4Fe-4S ferredoxins"/>
    <property type="match status" value="1"/>
</dbReference>
<evidence type="ECO:0000259" key="7">
    <source>
        <dbReference type="PROSITE" id="PS51379"/>
    </source>
</evidence>
<dbReference type="InterPro" id="IPR011898">
    <property type="entry name" value="PorD_KorD"/>
</dbReference>